<sequence length="195" mass="22397">MKLEATESYWFNLLGDVRRVVDAEYQAGESLPIHIHFVYNAKRDQQTDEELQAQFGQWPSVNTSLPTSHNFLGNVCKQYENQNIRCFWKEGCSMTESMDLMLRADLIYISGSSFSQTLSLFHPYAIKLYAVAKELNWHGVAGEIPFLSTHASALSSPEYYYIHVDGLIYSEQFAYMNLEERSSRRRRLLSAGVSS</sequence>
<dbReference type="AlphaFoldDB" id="A0A7S1YMZ2"/>
<evidence type="ECO:0000313" key="1">
    <source>
        <dbReference type="EMBL" id="CAD9311319.1"/>
    </source>
</evidence>
<proteinExistence type="predicted"/>
<name>A0A7S1YMZ2_9STRA</name>
<protein>
    <submittedName>
        <fullName evidence="1">Uncharacterized protein</fullName>
    </submittedName>
</protein>
<organism evidence="1">
    <name type="scientific">Grammatophora oceanica</name>
    <dbReference type="NCBI Taxonomy" id="210454"/>
    <lineage>
        <taxon>Eukaryota</taxon>
        <taxon>Sar</taxon>
        <taxon>Stramenopiles</taxon>
        <taxon>Ochrophyta</taxon>
        <taxon>Bacillariophyta</taxon>
        <taxon>Fragilariophyceae</taxon>
        <taxon>Fragilariophycidae</taxon>
        <taxon>Rhabdonematales</taxon>
        <taxon>Grammatophoraceae</taxon>
        <taxon>Grammatophora</taxon>
    </lineage>
</organism>
<dbReference type="EMBL" id="HBGK01051366">
    <property type="protein sequence ID" value="CAD9311319.1"/>
    <property type="molecule type" value="Transcribed_RNA"/>
</dbReference>
<gene>
    <name evidence="1" type="ORF">GOCE00092_LOCUS27057</name>
</gene>
<reference evidence="1" key="1">
    <citation type="submission" date="2021-01" db="EMBL/GenBank/DDBJ databases">
        <authorList>
            <person name="Corre E."/>
            <person name="Pelletier E."/>
            <person name="Niang G."/>
            <person name="Scheremetjew M."/>
            <person name="Finn R."/>
            <person name="Kale V."/>
            <person name="Holt S."/>
            <person name="Cochrane G."/>
            <person name="Meng A."/>
            <person name="Brown T."/>
            <person name="Cohen L."/>
        </authorList>
    </citation>
    <scope>NUCLEOTIDE SEQUENCE</scope>
    <source>
        <strain evidence="1">CCMP 410</strain>
    </source>
</reference>
<accession>A0A7S1YMZ2</accession>